<name>A0ABD0Z2Z3_CARAN</name>
<dbReference type="AlphaFoldDB" id="A0ABD0Z2Z3"/>
<accession>A0ABD0Z2Z3</accession>
<gene>
    <name evidence="1" type="ORF">V5N11_032497</name>
</gene>
<organism evidence="1 2">
    <name type="scientific">Cardamine amara subsp. amara</name>
    <dbReference type="NCBI Taxonomy" id="228776"/>
    <lineage>
        <taxon>Eukaryota</taxon>
        <taxon>Viridiplantae</taxon>
        <taxon>Streptophyta</taxon>
        <taxon>Embryophyta</taxon>
        <taxon>Tracheophyta</taxon>
        <taxon>Spermatophyta</taxon>
        <taxon>Magnoliopsida</taxon>
        <taxon>eudicotyledons</taxon>
        <taxon>Gunneridae</taxon>
        <taxon>Pentapetalae</taxon>
        <taxon>rosids</taxon>
        <taxon>malvids</taxon>
        <taxon>Brassicales</taxon>
        <taxon>Brassicaceae</taxon>
        <taxon>Cardamineae</taxon>
        <taxon>Cardamine</taxon>
    </lineage>
</organism>
<evidence type="ECO:0000313" key="2">
    <source>
        <dbReference type="Proteomes" id="UP001558713"/>
    </source>
</evidence>
<reference evidence="1 2" key="1">
    <citation type="submission" date="2024-04" db="EMBL/GenBank/DDBJ databases">
        <title>Genome assembly C_amara_ONT_v2.</title>
        <authorList>
            <person name="Yant L."/>
            <person name="Moore C."/>
            <person name="Slenker M."/>
        </authorList>
    </citation>
    <scope>NUCLEOTIDE SEQUENCE [LARGE SCALE GENOMIC DNA]</scope>
    <source>
        <tissue evidence="1">Leaf</tissue>
    </source>
</reference>
<evidence type="ECO:0000313" key="1">
    <source>
        <dbReference type="EMBL" id="KAL1189079.1"/>
    </source>
</evidence>
<keyword evidence="2" id="KW-1185">Reference proteome</keyword>
<dbReference type="Proteomes" id="UP001558713">
    <property type="component" value="Unassembled WGS sequence"/>
</dbReference>
<comment type="caution">
    <text evidence="1">The sequence shown here is derived from an EMBL/GenBank/DDBJ whole genome shotgun (WGS) entry which is preliminary data.</text>
</comment>
<proteinExistence type="predicted"/>
<protein>
    <submittedName>
        <fullName evidence="1">F-box/kelch-repeat protein</fullName>
    </submittedName>
</protein>
<sequence length="126" mass="14309">MHVGLARTRGYALVEGGQGFGGSPRESLSFHFDQLFLNILNKTKRTQELAVLFPGARLINSGDNILLFWDHMVGNIQQIWCAQISLEKRGEIWGNIDWSHPVMTVDADVDPFLYRHKFLHCVSVTL</sequence>
<dbReference type="EMBL" id="JBANAX010000904">
    <property type="protein sequence ID" value="KAL1189079.1"/>
    <property type="molecule type" value="Genomic_DNA"/>
</dbReference>